<accession>A0A410WSB5</accession>
<dbReference type="InterPro" id="IPR013096">
    <property type="entry name" value="Cupin_2"/>
</dbReference>
<proteinExistence type="predicted"/>
<dbReference type="SUPFAM" id="SSF51182">
    <property type="entry name" value="RmlC-like cupins"/>
    <property type="match status" value="1"/>
</dbReference>
<evidence type="ECO:0000313" key="2">
    <source>
        <dbReference type="EMBL" id="QAV17187.1"/>
    </source>
</evidence>
<dbReference type="PANTHER" id="PTHR36114:SF1">
    <property type="entry name" value="16.7 KDA PROTEIN IN WHIE LOCUS"/>
    <property type="match status" value="1"/>
</dbReference>
<dbReference type="PANTHER" id="PTHR36114">
    <property type="entry name" value="16.7 KDA PROTEIN IN WHIE LOCUS"/>
    <property type="match status" value="1"/>
</dbReference>
<feature type="domain" description="Cupin type-2" evidence="1">
    <location>
        <begin position="42"/>
        <end position="90"/>
    </location>
</feature>
<dbReference type="KEGG" id="pchi:PC41400_05725"/>
<dbReference type="GO" id="GO:0030145">
    <property type="term" value="F:manganese ion binding"/>
    <property type="evidence" value="ECO:0007669"/>
    <property type="project" value="InterPro"/>
</dbReference>
<evidence type="ECO:0000259" key="1">
    <source>
        <dbReference type="Pfam" id="PF07883"/>
    </source>
</evidence>
<sequence>MNLTTQNLLELTRDIQERHVNFAVADVNSHVLRIAVMTGNYRWHFHPDSDELFMVLEGELFIDIEDGTTASLKANDTLTIPAGTIHRTRADVRTVNLCFEGKEAETIFVDEPAGQAK</sequence>
<dbReference type="CDD" id="cd02226">
    <property type="entry name" value="cupin_YdbB-like"/>
    <property type="match status" value="1"/>
</dbReference>
<dbReference type="InterPro" id="IPR052044">
    <property type="entry name" value="PKS_Associated_Protein"/>
</dbReference>
<dbReference type="Pfam" id="PF07883">
    <property type="entry name" value="Cupin_2"/>
    <property type="match status" value="1"/>
</dbReference>
<dbReference type="Proteomes" id="UP000288943">
    <property type="component" value="Chromosome"/>
</dbReference>
<dbReference type="InterPro" id="IPR011051">
    <property type="entry name" value="RmlC_Cupin_sf"/>
</dbReference>
<dbReference type="OrthoDB" id="9794183at2"/>
<dbReference type="PROSITE" id="PS00725">
    <property type="entry name" value="GERMIN"/>
    <property type="match status" value="1"/>
</dbReference>
<reference evidence="2 3" key="1">
    <citation type="submission" date="2018-01" db="EMBL/GenBank/DDBJ databases">
        <title>The whole genome sequencing and assembly of Paenibacillus chitinolyticus KCCM 41400 strain.</title>
        <authorList>
            <person name="Kim J.-Y."/>
            <person name="Park M.-K."/>
            <person name="Lee Y.-J."/>
            <person name="Yi H."/>
            <person name="Bahn Y.-S."/>
            <person name="Kim J.F."/>
            <person name="Lee D.-W."/>
        </authorList>
    </citation>
    <scope>NUCLEOTIDE SEQUENCE [LARGE SCALE GENOMIC DNA]</scope>
    <source>
        <strain evidence="2 3">KCCM 41400</strain>
    </source>
</reference>
<dbReference type="InterPro" id="IPR019780">
    <property type="entry name" value="Germin_Mn-BS"/>
</dbReference>
<protein>
    <submittedName>
        <fullName evidence="2">Cupin domain-containing protein</fullName>
    </submittedName>
</protein>
<dbReference type="InterPro" id="IPR014710">
    <property type="entry name" value="RmlC-like_jellyroll"/>
</dbReference>
<gene>
    <name evidence="2" type="ORF">PC41400_05725</name>
</gene>
<dbReference type="AlphaFoldDB" id="A0A410WSB5"/>
<evidence type="ECO:0000313" key="3">
    <source>
        <dbReference type="Proteomes" id="UP000288943"/>
    </source>
</evidence>
<dbReference type="EMBL" id="CP026520">
    <property type="protein sequence ID" value="QAV17187.1"/>
    <property type="molecule type" value="Genomic_DNA"/>
</dbReference>
<dbReference type="Gene3D" id="2.60.120.10">
    <property type="entry name" value="Jelly Rolls"/>
    <property type="match status" value="1"/>
</dbReference>
<organism evidence="2 3">
    <name type="scientific">Paenibacillus chitinolyticus</name>
    <dbReference type="NCBI Taxonomy" id="79263"/>
    <lineage>
        <taxon>Bacteria</taxon>
        <taxon>Bacillati</taxon>
        <taxon>Bacillota</taxon>
        <taxon>Bacilli</taxon>
        <taxon>Bacillales</taxon>
        <taxon>Paenibacillaceae</taxon>
        <taxon>Paenibacillus</taxon>
    </lineage>
</organism>
<name>A0A410WSB5_9BACL</name>